<accession>A0A142IIG4</accession>
<organism evidence="2 3">
    <name type="scientific">Enterobacteria phage SEGD1</name>
    <dbReference type="NCBI Taxonomy" id="1805456"/>
    <lineage>
        <taxon>Viruses</taxon>
        <taxon>Duplodnaviria</taxon>
        <taxon>Heunggongvirae</taxon>
        <taxon>Uroviricota</taxon>
        <taxon>Caudoviricetes</taxon>
        <taxon>Chimalliviridae</taxon>
        <taxon>Seoulvirus</taxon>
        <taxon>Seoulvirus SPN3US</taxon>
    </lineage>
</organism>
<dbReference type="GO" id="GO:0016301">
    <property type="term" value="F:kinase activity"/>
    <property type="evidence" value="ECO:0007669"/>
    <property type="project" value="UniProtKB-KW"/>
</dbReference>
<keyword evidence="2" id="KW-0808">Transferase</keyword>
<name>A0A142IIG4_9CAUD</name>
<dbReference type="Gene3D" id="3.40.50.300">
    <property type="entry name" value="P-loop containing nucleotide triphosphate hydrolases"/>
    <property type="match status" value="1"/>
</dbReference>
<sequence length="207" mass="23188">MLNSVALDGPDFSGKSTLAKMIQAMLRSAGVNVIIVNHPTNTTEAGISARSLVIQHASNERIAKAMCLDFQYTMDFVVPEHDVVIFDRFCQSTIVYQGVDGKGEVFRSRVLDHINAPKLYVATDVSYETATERFKKRAEAQGKNWDDEVLTAKYLRSQTDWDALRDHYRFAFHITTDGGDKFPLMRVTADDDIALQAARIVERILAG</sequence>
<feature type="domain" description="Thymidylate kinase-like" evidence="1">
    <location>
        <begin position="7"/>
        <end position="141"/>
    </location>
</feature>
<dbReference type="InterPro" id="IPR027417">
    <property type="entry name" value="P-loop_NTPase"/>
</dbReference>
<dbReference type="EMBL" id="KU726251">
    <property type="protein sequence ID" value="AMR59752.1"/>
    <property type="molecule type" value="Genomic_DNA"/>
</dbReference>
<dbReference type="InterPro" id="IPR039430">
    <property type="entry name" value="Thymidylate_kin-like_dom"/>
</dbReference>
<reference evidence="2 3" key="1">
    <citation type="submission" date="2016-02" db="EMBL/GenBank/DDBJ databases">
        <title>Complete genome sequence of a polyvalent bacteriophage, SEGD1, simultaneously inhibiting both Salmonella enterica and Escherichia coli O157:H7.</title>
        <authorList>
            <person name="Fan J."/>
            <person name="Ma J."/>
        </authorList>
    </citation>
    <scope>NUCLEOTIDE SEQUENCE [LARGE SCALE GENOMIC DNA]</scope>
</reference>
<protein>
    <submittedName>
        <fullName evidence="2">Putative thymidylate kinase</fullName>
    </submittedName>
</protein>
<dbReference type="Pfam" id="PF02223">
    <property type="entry name" value="Thymidylate_kin"/>
    <property type="match status" value="1"/>
</dbReference>
<evidence type="ECO:0000313" key="3">
    <source>
        <dbReference type="Proteomes" id="UP000223976"/>
    </source>
</evidence>
<gene>
    <name evidence="2" type="ORF">SEGD1_103</name>
</gene>
<proteinExistence type="predicted"/>
<dbReference type="Proteomes" id="UP000223976">
    <property type="component" value="Segment"/>
</dbReference>
<dbReference type="SUPFAM" id="SSF52540">
    <property type="entry name" value="P-loop containing nucleoside triphosphate hydrolases"/>
    <property type="match status" value="1"/>
</dbReference>
<evidence type="ECO:0000259" key="1">
    <source>
        <dbReference type="Pfam" id="PF02223"/>
    </source>
</evidence>
<evidence type="ECO:0000313" key="2">
    <source>
        <dbReference type="EMBL" id="AMR59752.1"/>
    </source>
</evidence>
<keyword evidence="2" id="KW-0418">Kinase</keyword>